<name>K9G3G3_PEND1</name>
<evidence type="ECO:0000256" key="4">
    <source>
        <dbReference type="SAM" id="MobiDB-lite"/>
    </source>
</evidence>
<sequence>MRWPTTILLGFLAVTRAESTTQFSTESGKTTDGPTVVSITTPVAIPSGTYQDPSTTITLSDGDKSTIRSTTQHNGTMTVSNQTSITTSDSMTLLVGGGTTVIGNYSMNATTTTISTATNTPVVNTRPCNNYPEFCARKYSNITMVAAHNSPFVRKNNLAANQELDVTTQLNDGIRTLQLQAHYVNGTIYLCHTTCQLLNVGTLEAYLTDVNRWMRRNPYDVVTFVIGNFDYVSPENFTTPIYNSGLKDLIYTPTKVPMALNDWPTLSEMILKQKRAVFFLDYQANQTTYPWLMDEFSQMWETPFSPTDPTFPCTQQRPPGLSVAAAKDRMYMANHNLNLQLNLGALSLLIPNTAQIDEINAVNGSGSLGAMAQNCTATWGRPPNMLLVDYYNYGNFNGSVFEVAAEMNNVTYNELETERERERERNVFKFTKMPNPTPIPSSLTSHDHSPPHRKPPPPDPHQNHPLTKPERTGQTAKMVDIVPLSSYPSYIDLLPSIQTCNITNLPENYFLKYYLYHALTWPQLSFVAVVRPRNGYKSGSTGAGIAGDVSGEYPKVVGYVLAKMEEEPTDGKQHGHITSLSVMRTHRRLGIAERLMRMSQRAMAESHRAHYVSLHVRMSNFAALRLYRDTLGFEVEKVEDGYYADGEDAYAMRLDLQNMWLDWKAIEKRDANTNKEKNGEEGNEDEGEEVGELGKKDAEKMIRVKVGRGLGVGDLVEKNESKA</sequence>
<dbReference type="PROSITE" id="PS51186">
    <property type="entry name" value="GNAT"/>
    <property type="match status" value="1"/>
</dbReference>
<dbReference type="Pfam" id="PF26146">
    <property type="entry name" value="PI-PLC_X"/>
    <property type="match status" value="1"/>
</dbReference>
<dbReference type="EMBL" id="AKCU01000275">
    <property type="protein sequence ID" value="EKV15417.1"/>
    <property type="molecule type" value="Genomic_DNA"/>
</dbReference>
<dbReference type="VEuPathDB" id="FungiDB:PDIP_40490"/>
<dbReference type="AlphaFoldDB" id="K9G3G3"/>
<dbReference type="Proteomes" id="UP000009886">
    <property type="component" value="Unassembled WGS sequence"/>
</dbReference>
<dbReference type="HOGENOM" id="CLU_020225_0_0_1"/>
<gene>
    <name evidence="7" type="ORF">PDIP_40490</name>
</gene>
<dbReference type="InterPro" id="IPR000182">
    <property type="entry name" value="GNAT_dom"/>
</dbReference>
<feature type="domain" description="N-acetyltransferase" evidence="6">
    <location>
        <begin position="500"/>
        <end position="657"/>
    </location>
</feature>
<dbReference type="InterPro" id="IPR016181">
    <property type="entry name" value="Acyl_CoA_acyltransferase"/>
</dbReference>
<dbReference type="GO" id="GO:0031415">
    <property type="term" value="C:NatA complex"/>
    <property type="evidence" value="ECO:0007669"/>
    <property type="project" value="InterPro"/>
</dbReference>
<dbReference type="OrthoDB" id="7984201at2759"/>
<feature type="region of interest" description="Disordered" evidence="4">
    <location>
        <begin position="672"/>
        <end position="694"/>
    </location>
</feature>
<evidence type="ECO:0000313" key="7">
    <source>
        <dbReference type="EMBL" id="EKV15417.1"/>
    </source>
</evidence>
<dbReference type="SUPFAM" id="SSF51695">
    <property type="entry name" value="PLC-like phosphodiesterases"/>
    <property type="match status" value="1"/>
</dbReference>
<keyword evidence="1" id="KW-0808">Transferase</keyword>
<dbReference type="GO" id="GO:0006629">
    <property type="term" value="P:lipid metabolic process"/>
    <property type="evidence" value="ECO:0007669"/>
    <property type="project" value="InterPro"/>
</dbReference>
<evidence type="ECO:0000259" key="6">
    <source>
        <dbReference type="PROSITE" id="PS51186"/>
    </source>
</evidence>
<dbReference type="GO" id="GO:1990189">
    <property type="term" value="F:protein N-terminal-serine acetyltransferase activity"/>
    <property type="evidence" value="ECO:0007669"/>
    <property type="project" value="TreeGrafter"/>
</dbReference>
<keyword evidence="5" id="KW-0732">Signal</keyword>
<evidence type="ECO:0000256" key="2">
    <source>
        <dbReference type="ARBA" id="ARBA00023315"/>
    </source>
</evidence>
<accession>K9G3G3</accession>
<protein>
    <recommendedName>
        <fullName evidence="6">N-acetyltransferase domain-containing protein</fullName>
    </recommendedName>
</protein>
<dbReference type="InterPro" id="IPR045047">
    <property type="entry name" value="Ard1-like"/>
</dbReference>
<evidence type="ECO:0000256" key="3">
    <source>
        <dbReference type="ARBA" id="ARBA00025786"/>
    </source>
</evidence>
<dbReference type="PANTHER" id="PTHR23091:SF4">
    <property type="entry name" value="N-TERMINAL AMINO-ACID N(ALPHA)-ACETYLTRANSFERASE NATA"/>
    <property type="match status" value="1"/>
</dbReference>
<feature type="signal peptide" evidence="5">
    <location>
        <begin position="1"/>
        <end position="19"/>
    </location>
</feature>
<proteinExistence type="inferred from homology"/>
<evidence type="ECO:0000256" key="5">
    <source>
        <dbReference type="SAM" id="SignalP"/>
    </source>
</evidence>
<dbReference type="InterPro" id="IPR017946">
    <property type="entry name" value="PLC-like_Pdiesterase_TIM-brl"/>
</dbReference>
<dbReference type="GO" id="GO:1990190">
    <property type="term" value="F:protein-N-terminal-glutamate acetyltransferase activity"/>
    <property type="evidence" value="ECO:0007669"/>
    <property type="project" value="TreeGrafter"/>
</dbReference>
<dbReference type="Gene3D" id="3.20.20.190">
    <property type="entry name" value="Phosphatidylinositol (PI) phosphodiesterase"/>
    <property type="match status" value="1"/>
</dbReference>
<dbReference type="PANTHER" id="PTHR23091">
    <property type="entry name" value="N-TERMINAL ACETYLTRANSFERASE"/>
    <property type="match status" value="1"/>
</dbReference>
<dbReference type="KEGG" id="pdp:PDIP_40490"/>
<dbReference type="SUPFAM" id="SSF55729">
    <property type="entry name" value="Acyl-CoA N-acyltransferases (Nat)"/>
    <property type="match status" value="1"/>
</dbReference>
<dbReference type="CDD" id="cd04301">
    <property type="entry name" value="NAT_SF"/>
    <property type="match status" value="1"/>
</dbReference>
<feature type="region of interest" description="Disordered" evidence="4">
    <location>
        <begin position="427"/>
        <end position="474"/>
    </location>
</feature>
<evidence type="ECO:0000256" key="1">
    <source>
        <dbReference type="ARBA" id="ARBA00022679"/>
    </source>
</evidence>
<reference evidence="8" key="1">
    <citation type="journal article" date="2012" name="BMC Genomics">
        <title>Genome sequence of the necrotrophic fungus Penicillium digitatum, the main postharvest pathogen of citrus.</title>
        <authorList>
            <person name="Marcet-Houben M."/>
            <person name="Ballester A.-R."/>
            <person name="de la Fuente B."/>
            <person name="Harries E."/>
            <person name="Marcos J.F."/>
            <person name="Gonzalez-Candelas L."/>
            <person name="Gabaldon T."/>
        </authorList>
    </citation>
    <scope>NUCLEOTIDE SEQUENCE [LARGE SCALE GENOMIC DNA]</scope>
    <source>
        <strain evidence="8">Pd1 / CECT 20795</strain>
    </source>
</reference>
<organism evidence="7 8">
    <name type="scientific">Penicillium digitatum (strain Pd1 / CECT 20795)</name>
    <name type="common">Green mold</name>
    <dbReference type="NCBI Taxonomy" id="1170230"/>
    <lineage>
        <taxon>Eukaryota</taxon>
        <taxon>Fungi</taxon>
        <taxon>Dikarya</taxon>
        <taxon>Ascomycota</taxon>
        <taxon>Pezizomycotina</taxon>
        <taxon>Eurotiomycetes</taxon>
        <taxon>Eurotiomycetidae</taxon>
        <taxon>Eurotiales</taxon>
        <taxon>Aspergillaceae</taxon>
        <taxon>Penicillium</taxon>
    </lineage>
</organism>
<evidence type="ECO:0000313" key="8">
    <source>
        <dbReference type="Proteomes" id="UP000009886"/>
    </source>
</evidence>
<dbReference type="Gene3D" id="3.40.630.30">
    <property type="match status" value="1"/>
</dbReference>
<comment type="similarity">
    <text evidence="3">Belongs to the acetyltransferase family. ARD1 subfamily.</text>
</comment>
<feature type="chain" id="PRO_5003930558" description="N-acetyltransferase domain-containing protein" evidence="5">
    <location>
        <begin position="20"/>
        <end position="723"/>
    </location>
</feature>
<dbReference type="CDD" id="cd08588">
    <property type="entry name" value="PI-PLCc_At5g67130_like"/>
    <property type="match status" value="1"/>
</dbReference>
<comment type="caution">
    <text evidence="7">The sequence shown here is derived from an EMBL/GenBank/DDBJ whole genome shotgun (WGS) entry which is preliminary data.</text>
</comment>
<feature type="compositionally biased region" description="Acidic residues" evidence="4">
    <location>
        <begin position="681"/>
        <end position="691"/>
    </location>
</feature>
<keyword evidence="2" id="KW-0012">Acyltransferase</keyword>
<dbReference type="Pfam" id="PF00583">
    <property type="entry name" value="Acetyltransf_1"/>
    <property type="match status" value="1"/>
</dbReference>
<dbReference type="GO" id="GO:0008081">
    <property type="term" value="F:phosphoric diester hydrolase activity"/>
    <property type="evidence" value="ECO:0007669"/>
    <property type="project" value="InterPro"/>
</dbReference>